<dbReference type="RefSeq" id="WP_045950919.1">
    <property type="nucleotide sequence ID" value="NZ_JZWV01000983.1"/>
</dbReference>
<comment type="caution">
    <text evidence="1">The sequence shown here is derived from an EMBL/GenBank/DDBJ whole genome shotgun (WGS) entry which is preliminary data.</text>
</comment>
<protein>
    <recommendedName>
        <fullName evidence="3">DUF4241 domain-containing protein</fullName>
    </recommendedName>
</protein>
<reference evidence="1 2" key="1">
    <citation type="submission" date="2015-02" db="EMBL/GenBank/DDBJ databases">
        <authorList>
            <person name="Ju K.-S."/>
            <person name="Doroghazi J.R."/>
            <person name="Metcalf W."/>
        </authorList>
    </citation>
    <scope>NUCLEOTIDE SEQUENCE [LARGE SCALE GENOMIC DNA]</scope>
    <source>
        <strain evidence="1 2">NRRL ISP-5550</strain>
    </source>
</reference>
<dbReference type="AlphaFoldDB" id="A0A0F4IVR8"/>
<dbReference type="Pfam" id="PF14025">
    <property type="entry name" value="DUF4241"/>
    <property type="match status" value="1"/>
</dbReference>
<proteinExistence type="predicted"/>
<dbReference type="PATRIC" id="fig|68223.7.peg.2673"/>
<dbReference type="InterPro" id="IPR025335">
    <property type="entry name" value="DUF4241"/>
</dbReference>
<dbReference type="OrthoDB" id="9789980at2"/>
<sequence length="465" mass="50296">MAAEAVETVDVVEVLYCEGWDPAARAASAPMTEGEARRRDEMGEPYAVLLSHQGRPKALFHVDWRHAYLGLFFFDAHGRRTVEYVYRQLEPGRLHMSRFRQWGHTSDSEPEFPERGVRFELTVRPDGRGRRILNAGGALHVGADVPAEHRTVAKAEFGAWTTYVDARILGPSGGSVALVSVQPSEEGRASGAGASWSAPRPLEPGPLEELFVSGTRLTCGEDRIAVIGEPAPAGLLHLPTGSVLAGDPGTVNSSDLAFTITVPPGDYPVLVSTMRWEHEEWDGETPAAMLRILDEPTVSWELALRPEQDARLLGPGEFYGFGVDTGTACFMDASGRNTLPQLYEQEPGFEADSHSGMRSDPASGTNLIAFMSGFGDGSYPVWIGRDAAGAVTCFIADMLVLHGAEPQPPTVSSTAAHVLTFPALIDDRREAPFTDPAATSEFIAELIADIVSFRRERDAVRAARG</sequence>
<keyword evidence="2" id="KW-1185">Reference proteome</keyword>
<dbReference type="EMBL" id="JZWV01000983">
    <property type="protein sequence ID" value="KJY26102.1"/>
    <property type="molecule type" value="Genomic_DNA"/>
</dbReference>
<name>A0A0F4IVR8_9ACTN</name>
<evidence type="ECO:0000313" key="1">
    <source>
        <dbReference type="EMBL" id="KJY26102.1"/>
    </source>
</evidence>
<evidence type="ECO:0000313" key="2">
    <source>
        <dbReference type="Proteomes" id="UP000033551"/>
    </source>
</evidence>
<dbReference type="Proteomes" id="UP000033551">
    <property type="component" value="Unassembled WGS sequence"/>
</dbReference>
<evidence type="ECO:0008006" key="3">
    <source>
        <dbReference type="Google" id="ProtNLM"/>
    </source>
</evidence>
<accession>A0A0F4IVR8</accession>
<gene>
    <name evidence="1" type="ORF">VR44_30860</name>
</gene>
<organism evidence="1 2">
    <name type="scientific">Streptomyces katrae</name>
    <dbReference type="NCBI Taxonomy" id="68223"/>
    <lineage>
        <taxon>Bacteria</taxon>
        <taxon>Bacillati</taxon>
        <taxon>Actinomycetota</taxon>
        <taxon>Actinomycetes</taxon>
        <taxon>Kitasatosporales</taxon>
        <taxon>Streptomycetaceae</taxon>
        <taxon>Streptomyces</taxon>
    </lineage>
</organism>